<name>A0A919AQG1_9ACTN</name>
<evidence type="ECO:0000256" key="1">
    <source>
        <dbReference type="SAM" id="MobiDB-lite"/>
    </source>
</evidence>
<comment type="caution">
    <text evidence="2">The sequence shown here is derived from an EMBL/GenBank/DDBJ whole genome shotgun (WGS) entry which is preliminary data.</text>
</comment>
<reference evidence="2" key="1">
    <citation type="journal article" date="2014" name="Int. J. Syst. Evol. Microbiol.">
        <title>Complete genome sequence of Corynebacterium casei LMG S-19264T (=DSM 44701T), isolated from a smear-ripened cheese.</title>
        <authorList>
            <consortium name="US DOE Joint Genome Institute (JGI-PGF)"/>
            <person name="Walter F."/>
            <person name="Albersmeier A."/>
            <person name="Kalinowski J."/>
            <person name="Ruckert C."/>
        </authorList>
    </citation>
    <scope>NUCLEOTIDE SEQUENCE</scope>
    <source>
        <strain evidence="2">JCM 3302</strain>
    </source>
</reference>
<gene>
    <name evidence="2" type="ORF">GCM10014715_87710</name>
</gene>
<accession>A0A919AQG1</accession>
<keyword evidence="3" id="KW-1185">Reference proteome</keyword>
<sequence length="51" mass="5813">MRVVVRVRGGEGFRPRRPFPSRPWGLPPPDPRFGHHGLVLKLPQRGYPQTG</sequence>
<organism evidence="2 3">
    <name type="scientific">Streptomyces spiralis</name>
    <dbReference type="NCBI Taxonomy" id="66376"/>
    <lineage>
        <taxon>Bacteria</taxon>
        <taxon>Bacillati</taxon>
        <taxon>Actinomycetota</taxon>
        <taxon>Actinomycetes</taxon>
        <taxon>Kitasatosporales</taxon>
        <taxon>Streptomycetaceae</taxon>
        <taxon>Streptomyces</taxon>
    </lineage>
</organism>
<protein>
    <submittedName>
        <fullName evidence="2">Uncharacterized protein</fullName>
    </submittedName>
</protein>
<dbReference type="Proteomes" id="UP000641386">
    <property type="component" value="Unassembled WGS sequence"/>
</dbReference>
<feature type="region of interest" description="Disordered" evidence="1">
    <location>
        <begin position="15"/>
        <end position="37"/>
    </location>
</feature>
<feature type="compositionally biased region" description="Pro residues" evidence="1">
    <location>
        <begin position="18"/>
        <end position="31"/>
    </location>
</feature>
<reference evidence="2" key="2">
    <citation type="submission" date="2020-09" db="EMBL/GenBank/DDBJ databases">
        <authorList>
            <person name="Sun Q."/>
            <person name="Ohkuma M."/>
        </authorList>
    </citation>
    <scope>NUCLEOTIDE SEQUENCE</scope>
    <source>
        <strain evidence="2">JCM 3302</strain>
    </source>
</reference>
<dbReference type="EMBL" id="BNBC01000091">
    <property type="protein sequence ID" value="GHF19450.1"/>
    <property type="molecule type" value="Genomic_DNA"/>
</dbReference>
<evidence type="ECO:0000313" key="3">
    <source>
        <dbReference type="Proteomes" id="UP000641386"/>
    </source>
</evidence>
<proteinExistence type="predicted"/>
<evidence type="ECO:0000313" key="2">
    <source>
        <dbReference type="EMBL" id="GHF19450.1"/>
    </source>
</evidence>
<dbReference type="AlphaFoldDB" id="A0A919AQG1"/>